<evidence type="ECO:0000256" key="3">
    <source>
        <dbReference type="ARBA" id="ARBA00022679"/>
    </source>
</evidence>
<accession>A0A7R8WSG7</accession>
<dbReference type="Gene3D" id="3.90.120.10">
    <property type="entry name" value="DNA Methylase, subunit A, domain 2"/>
    <property type="match status" value="1"/>
</dbReference>
<evidence type="ECO:0000256" key="1">
    <source>
        <dbReference type="ARBA" id="ARBA00011975"/>
    </source>
</evidence>
<dbReference type="PROSITE" id="PS51679">
    <property type="entry name" value="SAM_MT_C5"/>
    <property type="match status" value="1"/>
</dbReference>
<dbReference type="EC" id="2.1.1.37" evidence="1"/>
<evidence type="ECO:0000256" key="4">
    <source>
        <dbReference type="ARBA" id="ARBA00022691"/>
    </source>
</evidence>
<dbReference type="GO" id="GO:0044027">
    <property type="term" value="P:negative regulation of gene expression via chromosomal CpG island methylation"/>
    <property type="evidence" value="ECO:0007669"/>
    <property type="project" value="TreeGrafter"/>
</dbReference>
<evidence type="ECO:0000256" key="2">
    <source>
        <dbReference type="ARBA" id="ARBA00022603"/>
    </source>
</evidence>
<dbReference type="AlphaFoldDB" id="A0A7R8WSG7"/>
<sequence>MSYGMKQAGVDIIAGIDIEIKCKDTYETNVQAEFIHADVFNLKPRDLESKLLNKGLKRNDDNLILIGCTPCQFWSIIRTDKTKASKTKNLLTEFHKFVRYFNPGYVVVENVPGILRNQEKSGLKTFITWLKKNGYEVHADVHNVWEYGVPQTRKRFTLIADRVGKKELKPTKSTTIPVLKDFIGEHNGFPKEKTIVLLTLLEDYFGTNHLVRLQQSFIVIPAADLVTQRKIGLYLFVREQHYKLFPRILYLRLNQLETLHVLLVMLYHLNMPGE</sequence>
<proteinExistence type="inferred from homology"/>
<reference evidence="6" key="1">
    <citation type="submission" date="2020-11" db="EMBL/GenBank/DDBJ databases">
        <authorList>
            <person name="Tran Van P."/>
        </authorList>
    </citation>
    <scope>NUCLEOTIDE SEQUENCE</scope>
</reference>
<dbReference type="GO" id="GO:0003886">
    <property type="term" value="F:DNA (cytosine-5-)-methyltransferase activity"/>
    <property type="evidence" value="ECO:0007669"/>
    <property type="project" value="UniProtKB-EC"/>
</dbReference>
<gene>
    <name evidence="6" type="ORF">CTOB1V02_LOCUS12056</name>
</gene>
<keyword evidence="4 5" id="KW-0949">S-adenosyl-L-methionine</keyword>
<keyword evidence="3 5" id="KW-0808">Transferase</keyword>
<feature type="non-terminal residue" evidence="6">
    <location>
        <position position="1"/>
    </location>
</feature>
<dbReference type="Gene3D" id="3.40.50.150">
    <property type="entry name" value="Vaccinia Virus protein VP39"/>
    <property type="match status" value="1"/>
</dbReference>
<feature type="active site" evidence="5">
    <location>
        <position position="71"/>
    </location>
</feature>
<protein>
    <recommendedName>
        <fullName evidence="1">DNA (cytosine-5-)-methyltransferase</fullName>
        <ecNumber evidence="1">2.1.1.37</ecNumber>
    </recommendedName>
</protein>
<dbReference type="EMBL" id="OB668129">
    <property type="protein sequence ID" value="CAD7234240.1"/>
    <property type="molecule type" value="Genomic_DNA"/>
</dbReference>
<comment type="similarity">
    <text evidence="5">Belongs to the class I-like SAM-binding methyltransferase superfamily. C5-methyltransferase family.</text>
</comment>
<dbReference type="InterPro" id="IPR001525">
    <property type="entry name" value="C5_MeTfrase"/>
</dbReference>
<dbReference type="GO" id="GO:0003677">
    <property type="term" value="F:DNA binding"/>
    <property type="evidence" value="ECO:0007669"/>
    <property type="project" value="TreeGrafter"/>
</dbReference>
<name>A0A7R8WSG7_9CRUS</name>
<organism evidence="6">
    <name type="scientific">Cyprideis torosa</name>
    <dbReference type="NCBI Taxonomy" id="163714"/>
    <lineage>
        <taxon>Eukaryota</taxon>
        <taxon>Metazoa</taxon>
        <taxon>Ecdysozoa</taxon>
        <taxon>Arthropoda</taxon>
        <taxon>Crustacea</taxon>
        <taxon>Oligostraca</taxon>
        <taxon>Ostracoda</taxon>
        <taxon>Podocopa</taxon>
        <taxon>Podocopida</taxon>
        <taxon>Cytherocopina</taxon>
        <taxon>Cytheroidea</taxon>
        <taxon>Cytherideidae</taxon>
        <taxon>Cyprideis</taxon>
    </lineage>
</organism>
<evidence type="ECO:0000256" key="5">
    <source>
        <dbReference type="PROSITE-ProRule" id="PRU01016"/>
    </source>
</evidence>
<keyword evidence="2 5" id="KW-0489">Methyltransferase</keyword>
<dbReference type="OrthoDB" id="6734904at2759"/>
<dbReference type="InterPro" id="IPR029063">
    <property type="entry name" value="SAM-dependent_MTases_sf"/>
</dbReference>
<dbReference type="SUPFAM" id="SSF53335">
    <property type="entry name" value="S-adenosyl-L-methionine-dependent methyltransferases"/>
    <property type="match status" value="1"/>
</dbReference>
<dbReference type="GO" id="GO:0005634">
    <property type="term" value="C:nucleus"/>
    <property type="evidence" value="ECO:0007669"/>
    <property type="project" value="TreeGrafter"/>
</dbReference>
<dbReference type="Pfam" id="PF00145">
    <property type="entry name" value="DNA_methylase"/>
    <property type="match status" value="1"/>
</dbReference>
<dbReference type="PANTHER" id="PTHR10629">
    <property type="entry name" value="CYTOSINE-SPECIFIC METHYLTRANSFERASE"/>
    <property type="match status" value="1"/>
</dbReference>
<dbReference type="InterPro" id="IPR050390">
    <property type="entry name" value="C5-Methyltransferase"/>
</dbReference>
<evidence type="ECO:0000313" key="6">
    <source>
        <dbReference type="EMBL" id="CAD7234240.1"/>
    </source>
</evidence>
<dbReference type="PANTHER" id="PTHR10629:SF52">
    <property type="entry name" value="DNA (CYTOSINE-5)-METHYLTRANSFERASE 1"/>
    <property type="match status" value="1"/>
</dbReference>
<dbReference type="GO" id="GO:0032259">
    <property type="term" value="P:methylation"/>
    <property type="evidence" value="ECO:0007669"/>
    <property type="project" value="UniProtKB-KW"/>
</dbReference>